<feature type="transmembrane region" description="Helical" evidence="1">
    <location>
        <begin position="126"/>
        <end position="145"/>
    </location>
</feature>
<reference evidence="2" key="1">
    <citation type="submission" date="2020-05" db="EMBL/GenBank/DDBJ databases">
        <authorList>
            <person name="Chiriac C."/>
            <person name="Salcher M."/>
            <person name="Ghai R."/>
            <person name="Kavagutti S V."/>
        </authorList>
    </citation>
    <scope>NUCLEOTIDE SEQUENCE</scope>
</reference>
<sequence>MSDDSAAVLMRLLPPVSWNDFATKQDLETLGNFMQLGFNNSLLDLRNEMRKEFVDETGILRNGMQDEVASLRKEMQSEFAVVHKKIQDEFSGLRKEMYTEFSALRSEMNAGFLDLRKEMNNQTHRMFMAMLGINTLLMSVAIAAFKLL</sequence>
<evidence type="ECO:0000256" key="1">
    <source>
        <dbReference type="SAM" id="Phobius"/>
    </source>
</evidence>
<dbReference type="Gene3D" id="1.20.58.130">
    <property type="match status" value="1"/>
</dbReference>
<name>A0A6J7UMP9_9ZZZZ</name>
<dbReference type="EMBL" id="CAFBQU010000029">
    <property type="protein sequence ID" value="CAB5066236.1"/>
    <property type="molecule type" value="Genomic_DNA"/>
</dbReference>
<keyword evidence="1" id="KW-1133">Transmembrane helix</keyword>
<accession>A0A6J7UMP9</accession>
<evidence type="ECO:0000313" key="2">
    <source>
        <dbReference type="EMBL" id="CAB5066236.1"/>
    </source>
</evidence>
<dbReference type="AlphaFoldDB" id="A0A6J7UMP9"/>
<protein>
    <submittedName>
        <fullName evidence="2">Unannotated protein</fullName>
    </submittedName>
</protein>
<organism evidence="2">
    <name type="scientific">freshwater metagenome</name>
    <dbReference type="NCBI Taxonomy" id="449393"/>
    <lineage>
        <taxon>unclassified sequences</taxon>
        <taxon>metagenomes</taxon>
        <taxon>ecological metagenomes</taxon>
    </lineage>
</organism>
<keyword evidence="1" id="KW-0812">Transmembrane</keyword>
<gene>
    <name evidence="2" type="ORF">UFOPK4347_01130</name>
</gene>
<dbReference type="SUPFAM" id="SSF47162">
    <property type="entry name" value="Apolipoprotein"/>
    <property type="match status" value="1"/>
</dbReference>
<proteinExistence type="predicted"/>
<keyword evidence="1" id="KW-0472">Membrane</keyword>